<evidence type="ECO:0000313" key="3">
    <source>
        <dbReference type="Proteomes" id="UP001151760"/>
    </source>
</evidence>
<evidence type="ECO:0000313" key="2">
    <source>
        <dbReference type="EMBL" id="GJT90377.1"/>
    </source>
</evidence>
<evidence type="ECO:0000256" key="1">
    <source>
        <dbReference type="SAM" id="MobiDB-lite"/>
    </source>
</evidence>
<dbReference type="Proteomes" id="UP001151760">
    <property type="component" value="Unassembled WGS sequence"/>
</dbReference>
<reference evidence="2" key="2">
    <citation type="submission" date="2022-01" db="EMBL/GenBank/DDBJ databases">
        <authorList>
            <person name="Yamashiro T."/>
            <person name="Shiraishi A."/>
            <person name="Satake H."/>
            <person name="Nakayama K."/>
        </authorList>
    </citation>
    <scope>NUCLEOTIDE SEQUENCE</scope>
</reference>
<protein>
    <submittedName>
        <fullName evidence="2">Uncharacterized protein</fullName>
    </submittedName>
</protein>
<sequence>MDVEVDEEAEEEHSAPAYPVVLDFLFPEPLPVQHGLILRVPDCLLYLPTSITTILCFFITHPVPFPLSPPSPVLTAPPPSPIRSLGYRAAMIRMRAEAAANFSSLHYPPTSYSPPPDQMHHTMPNISSSFISPILLVPDMRWREGFAVVLLDQNGGFFRQITALLPLWTGRSGVTQRDMLDMGSRIHGMRLLRPYRAPVSYLDIELGHTDRRRHAHTRLLMETEARMSREAWGRSMDASDLARAEVMSLRTQFNAQMSGGSQELQSADRSRASDFRFARGQTTGATLQREMIPLQGLVTTLQGQGQQGPAGGPTQPELPEEAGSST</sequence>
<dbReference type="EMBL" id="BQNB010019915">
    <property type="protein sequence ID" value="GJT90377.1"/>
    <property type="molecule type" value="Genomic_DNA"/>
</dbReference>
<reference evidence="2" key="1">
    <citation type="journal article" date="2022" name="Int. J. Mol. Sci.">
        <title>Draft Genome of Tanacetum Coccineum: Genomic Comparison of Closely Related Tanacetum-Family Plants.</title>
        <authorList>
            <person name="Yamashiro T."/>
            <person name="Shiraishi A."/>
            <person name="Nakayama K."/>
            <person name="Satake H."/>
        </authorList>
    </citation>
    <scope>NUCLEOTIDE SEQUENCE</scope>
</reference>
<keyword evidence="3" id="KW-1185">Reference proteome</keyword>
<name>A0ABQ5HRA1_9ASTR</name>
<comment type="caution">
    <text evidence="2">The sequence shown here is derived from an EMBL/GenBank/DDBJ whole genome shotgun (WGS) entry which is preliminary data.</text>
</comment>
<feature type="region of interest" description="Disordered" evidence="1">
    <location>
        <begin position="299"/>
        <end position="326"/>
    </location>
</feature>
<gene>
    <name evidence="2" type="ORF">Tco_1079222</name>
</gene>
<organism evidence="2 3">
    <name type="scientific">Tanacetum coccineum</name>
    <dbReference type="NCBI Taxonomy" id="301880"/>
    <lineage>
        <taxon>Eukaryota</taxon>
        <taxon>Viridiplantae</taxon>
        <taxon>Streptophyta</taxon>
        <taxon>Embryophyta</taxon>
        <taxon>Tracheophyta</taxon>
        <taxon>Spermatophyta</taxon>
        <taxon>Magnoliopsida</taxon>
        <taxon>eudicotyledons</taxon>
        <taxon>Gunneridae</taxon>
        <taxon>Pentapetalae</taxon>
        <taxon>asterids</taxon>
        <taxon>campanulids</taxon>
        <taxon>Asterales</taxon>
        <taxon>Asteraceae</taxon>
        <taxon>Asteroideae</taxon>
        <taxon>Anthemideae</taxon>
        <taxon>Anthemidinae</taxon>
        <taxon>Tanacetum</taxon>
    </lineage>
</organism>
<proteinExistence type="predicted"/>
<accession>A0ABQ5HRA1</accession>